<dbReference type="NCBIfam" id="TIGR01845">
    <property type="entry name" value="outer_NodT"/>
    <property type="match status" value="1"/>
</dbReference>
<dbReference type="PANTHER" id="PTHR30203">
    <property type="entry name" value="OUTER MEMBRANE CATION EFFLUX PROTEIN"/>
    <property type="match status" value="1"/>
</dbReference>
<keyword evidence="4" id="KW-1185">Reference proteome</keyword>
<dbReference type="Gene3D" id="2.20.200.10">
    <property type="entry name" value="Outer membrane efflux proteins (OEP)"/>
    <property type="match status" value="1"/>
</dbReference>
<accession>A0A2S3W0D0</accession>
<dbReference type="Proteomes" id="UP000237344">
    <property type="component" value="Unassembled WGS sequence"/>
</dbReference>
<evidence type="ECO:0000313" key="3">
    <source>
        <dbReference type="EMBL" id="POF62003.1"/>
    </source>
</evidence>
<name>A0A2S3W0D0_9PROT</name>
<gene>
    <name evidence="3" type="primary">ttgI</name>
    <name evidence="3" type="ORF">KMAL_23930</name>
</gene>
<evidence type="ECO:0000313" key="4">
    <source>
        <dbReference type="Proteomes" id="UP000237344"/>
    </source>
</evidence>
<dbReference type="GO" id="GO:0005886">
    <property type="term" value="C:plasma membrane"/>
    <property type="evidence" value="ECO:0007669"/>
    <property type="project" value="UniProtKB-SubCell"/>
</dbReference>
<organism evidence="3 4">
    <name type="scientific">Novacetimonas maltaceti</name>
    <dbReference type="NCBI Taxonomy" id="1203393"/>
    <lineage>
        <taxon>Bacteria</taxon>
        <taxon>Pseudomonadati</taxon>
        <taxon>Pseudomonadota</taxon>
        <taxon>Alphaproteobacteria</taxon>
        <taxon>Acetobacterales</taxon>
        <taxon>Acetobacteraceae</taxon>
        <taxon>Novacetimonas</taxon>
    </lineage>
</organism>
<keyword evidence="2" id="KW-1134">Transmembrane beta strand</keyword>
<dbReference type="OrthoDB" id="9783100at2"/>
<keyword evidence="2" id="KW-0449">Lipoprotein</keyword>
<evidence type="ECO:0000256" key="1">
    <source>
        <dbReference type="ARBA" id="ARBA00007613"/>
    </source>
</evidence>
<dbReference type="GO" id="GO:0015562">
    <property type="term" value="F:efflux transmembrane transporter activity"/>
    <property type="evidence" value="ECO:0007669"/>
    <property type="project" value="InterPro"/>
</dbReference>
<comment type="caution">
    <text evidence="3">The sequence shown here is derived from an EMBL/GenBank/DDBJ whole genome shotgun (WGS) entry which is preliminary data.</text>
</comment>
<dbReference type="AlphaFoldDB" id="A0A2S3W0D0"/>
<keyword evidence="2" id="KW-0564">Palmitate</keyword>
<keyword evidence="2" id="KW-0812">Transmembrane</keyword>
<proteinExistence type="inferred from homology"/>
<dbReference type="PANTHER" id="PTHR30203:SF25">
    <property type="entry name" value="OUTER MEMBRANE PROTEIN-RELATED"/>
    <property type="match status" value="1"/>
</dbReference>
<dbReference type="Gene3D" id="1.20.1600.10">
    <property type="entry name" value="Outer membrane efflux proteins (OEP)"/>
    <property type="match status" value="1"/>
</dbReference>
<dbReference type="Pfam" id="PF02321">
    <property type="entry name" value="OEP"/>
    <property type="match status" value="2"/>
</dbReference>
<keyword evidence="2" id="KW-0472">Membrane</keyword>
<protein>
    <submittedName>
        <fullName evidence="3">Toluene efflux pump outer membrane protein TtgI</fullName>
    </submittedName>
</protein>
<dbReference type="InterPro" id="IPR003423">
    <property type="entry name" value="OMP_efflux"/>
</dbReference>
<comment type="subcellular location">
    <subcellularLocation>
        <location evidence="2">Cell membrane</location>
        <topology evidence="2">Lipid-anchor</topology>
    </subcellularLocation>
</comment>
<comment type="similarity">
    <text evidence="1 2">Belongs to the outer membrane factor (OMF) (TC 1.B.17) family.</text>
</comment>
<dbReference type="EMBL" id="POTC01000037">
    <property type="protein sequence ID" value="POF62003.1"/>
    <property type="molecule type" value="Genomic_DNA"/>
</dbReference>
<evidence type="ECO:0000256" key="2">
    <source>
        <dbReference type="RuleBase" id="RU362097"/>
    </source>
</evidence>
<dbReference type="InterPro" id="IPR010131">
    <property type="entry name" value="MdtP/NodT-like"/>
</dbReference>
<reference evidence="3 4" key="1">
    <citation type="submission" date="2018-01" db="EMBL/GenBank/DDBJ databases">
        <title>Draft Genome Sequence of Komagataeibacter maltaceti LMG 1529, a Vinegar Producing Acetic Acid Bacterium Isolated from Malt Vinegar Brewery Acetifiers.</title>
        <authorList>
            <person name="Zhang Q."/>
            <person name="Hollensteiner J."/>
            <person name="Poehlein A."/>
            <person name="Daniel R."/>
        </authorList>
    </citation>
    <scope>NUCLEOTIDE SEQUENCE [LARGE SCALE GENOMIC DNA]</scope>
    <source>
        <strain evidence="3 4">LMG 1529</strain>
    </source>
</reference>
<dbReference type="SUPFAM" id="SSF56954">
    <property type="entry name" value="Outer membrane efflux proteins (OEP)"/>
    <property type="match status" value="1"/>
</dbReference>
<sequence>MGSFSVGEIKFRGRRFFSSVSFFLVMTGLLGACSVGPRYHPEHVALPAHYHEDDASDQDFRPQELVQWWQQFHDPVLDHLIQQAFDYNHDIRATAQRVLVAHALRDIEASQWYPQIDFSSLNGDLMKSTSLSNAMPRIDDLPRDPHASMLSYGFGASWQIDLFGRIGHQVDAHDKMIAQAQENRHAIMLTVLAEVARNYMTLRGTQHRLAIMEQHIRTARHLHERAIRLQRAGVGNTLHVAQTASLLHTQQSQRAVLCKTISQSMHALEILVGRLPGSLRAELTSTVPLPRVPPAPRTLPVRLLRHRPDIRRAERAYAQAMDEIGTEVAGMYPDLVLPLTYNPNASTFSQLFAAGAQAWQALAMTSLPLGHGGRQQARVRSAQAIAEAGRLKYHQQILTALREVEDAIVAWNGKKTHVGLLHQAAQQSRLANQRSRRLYEAGISDLLNVLETEQSALRAEDTELCAHIDWLHRTVDLHVALGSGWESRS</sequence>